<dbReference type="PANTHER" id="PTHR37089">
    <property type="entry name" value="PROTEIN U-RELATED"/>
    <property type="match status" value="1"/>
</dbReference>
<evidence type="ECO:0000313" key="6">
    <source>
        <dbReference type="Proteomes" id="UP000593663"/>
    </source>
</evidence>
<feature type="domain" description="Spore coat protein U/FanG" evidence="2">
    <location>
        <begin position="37"/>
        <end position="165"/>
    </location>
</feature>
<evidence type="ECO:0000313" key="5">
    <source>
        <dbReference type="Proteomes" id="UP000221538"/>
    </source>
</evidence>
<proteinExistence type="predicted"/>
<dbReference type="InterPro" id="IPR053167">
    <property type="entry name" value="Spore_coat_component"/>
</dbReference>
<gene>
    <name evidence="4" type="ORF">H5V43_08775</name>
    <name evidence="3" type="ORF">SFOMI_1262</name>
</gene>
<dbReference type="Proteomes" id="UP000593663">
    <property type="component" value="Chromosome 1"/>
</dbReference>
<dbReference type="Proteomes" id="UP000221538">
    <property type="component" value="Unassembled WGS sequence"/>
</dbReference>
<reference evidence="3" key="3">
    <citation type="submission" date="2017-10" db="EMBL/GenBank/DDBJ databases">
        <title>Bioaugmenting a lab-scale membrane bioreactor with Sphingobium fuliginis OMI to degrade 4-tert-butylphenol.</title>
        <authorList>
            <person name="Takada K."/>
            <person name="Shiba T."/>
            <person name="Soda S."/>
            <person name="Inoue D."/>
            <person name="Miyake M."/>
            <person name="Eguchi M."/>
            <person name="Ike M."/>
        </authorList>
    </citation>
    <scope>NUCLEOTIDE SEQUENCE</scope>
    <source>
        <strain evidence="3">OMI</strain>
    </source>
</reference>
<organism evidence="3 5">
    <name type="scientific">Sphingobium fuliginis (strain ATCC 27551)</name>
    <dbReference type="NCBI Taxonomy" id="336203"/>
    <lineage>
        <taxon>Bacteria</taxon>
        <taxon>Pseudomonadati</taxon>
        <taxon>Pseudomonadota</taxon>
        <taxon>Alphaproteobacteria</taxon>
        <taxon>Sphingomonadales</taxon>
        <taxon>Sphingomonadaceae</taxon>
        <taxon>Sphingobium</taxon>
    </lineage>
</organism>
<reference evidence="4" key="6">
    <citation type="journal article" date="2021" name="Microbiol. Resour. Announc.">
        <title>Complete Genome Sequence of Sphingobium barthaii KK22, a High-Molecular-Weight Polycyclic Aromatic Hydrocarbon-Degrading Soil Bacterium.</title>
        <authorList>
            <person name="Mori J.F."/>
            <person name="Kanaly R.A."/>
        </authorList>
    </citation>
    <scope>NUCLEOTIDE SEQUENCE</scope>
    <source>
        <strain evidence="4">KK22</strain>
    </source>
</reference>
<evidence type="ECO:0000313" key="3">
    <source>
        <dbReference type="EMBL" id="GAY20732.1"/>
    </source>
</evidence>
<keyword evidence="4" id="KW-0167">Capsid protein</keyword>
<dbReference type="InterPro" id="IPR007893">
    <property type="entry name" value="Spore_coat_U/FanG"/>
</dbReference>
<dbReference type="EMBL" id="CP060035">
    <property type="protein sequence ID" value="QOT70269.1"/>
    <property type="molecule type" value="Genomic_DNA"/>
</dbReference>
<name>A0A292Z465_SPHSA</name>
<dbReference type="SMART" id="SM00972">
    <property type="entry name" value="SCPU"/>
    <property type="match status" value="1"/>
</dbReference>
<keyword evidence="4" id="KW-0946">Virion</keyword>
<dbReference type="PANTHER" id="PTHR37089:SF3">
    <property type="entry name" value="EXPORTED PROTEIN"/>
    <property type="match status" value="1"/>
</dbReference>
<keyword evidence="1" id="KW-0732">Signal</keyword>
<protein>
    <submittedName>
        <fullName evidence="3">Sigma-fimbriae tip adhesin</fullName>
    </submittedName>
    <submittedName>
        <fullName evidence="4">Spore coat protein U domain-containing protein</fullName>
    </submittedName>
</protein>
<dbReference type="KEGG" id="sbar:H5V43_08775"/>
<feature type="signal peptide" evidence="1">
    <location>
        <begin position="1"/>
        <end position="28"/>
    </location>
</feature>
<reference evidence="3 5" key="1">
    <citation type="journal article" date="2013" name="Biodegradation">
        <title>Occurrence of 4-tert-butylphenol (4-t-BP) biodegradation in an aquatic sample caused by the presence of Spirodela polyrrhiza and isolation of a 4-t-BP-utilizing bacterium.</title>
        <authorList>
            <person name="Ogata Y."/>
            <person name="Toyama T."/>
            <person name="Yu N."/>
            <person name="Wang X."/>
            <person name="Sei K."/>
            <person name="Ike M."/>
        </authorList>
    </citation>
    <scope>NUCLEOTIDE SEQUENCE [LARGE SCALE GENOMIC DNA]</scope>
    <source>
        <strain evidence="3 5">OMI</strain>
    </source>
</reference>
<evidence type="ECO:0000259" key="2">
    <source>
        <dbReference type="Pfam" id="PF05229"/>
    </source>
</evidence>
<accession>A0A292Z465</accession>
<feature type="chain" id="PRO_5033755625" evidence="1">
    <location>
        <begin position="29"/>
        <end position="168"/>
    </location>
</feature>
<dbReference type="EMBL" id="BEWI01000031">
    <property type="protein sequence ID" value="GAY20732.1"/>
    <property type="molecule type" value="Genomic_DNA"/>
</dbReference>
<dbReference type="AlphaFoldDB" id="A0A292Z465"/>
<reference evidence="6" key="5">
    <citation type="submission" date="2020-08" db="EMBL/GenBank/DDBJ databases">
        <title>Complete genome sequence of Sphingobium barthaii strain KK22, a high-molecular-weight polycyclic aromatic hydrocarbon-degrading soil bacterium.</title>
        <authorList>
            <person name="Mori J.F."/>
            <person name="Kanaly R.A."/>
        </authorList>
    </citation>
    <scope>NUCLEOTIDE SEQUENCE [LARGE SCALE GENOMIC DNA]</scope>
    <source>
        <strain evidence="6">KK22</strain>
    </source>
</reference>
<evidence type="ECO:0000313" key="4">
    <source>
        <dbReference type="EMBL" id="QOT70269.1"/>
    </source>
</evidence>
<dbReference type="Pfam" id="PF05229">
    <property type="entry name" value="SCPU"/>
    <property type="match status" value="1"/>
</dbReference>
<reference evidence="3" key="4">
    <citation type="submission" date="2017-10" db="EMBL/GenBank/DDBJ databases">
        <authorList>
            <person name="Banno H."/>
            <person name="Chua N.-H."/>
        </authorList>
    </citation>
    <scope>NUCLEOTIDE SEQUENCE</scope>
    <source>
        <strain evidence="3">OMI</strain>
    </source>
</reference>
<sequence length="168" mass="17234">MRRRAQALTALPLLTAILFLMQPSPAQAACNGLAGCSCTVTATGISFGNYNPLSPTATDATGTINVHCDLLVALAGSYTIDISAGSSGSFAPRTLRRGAAALNYNLYTNAARTQIWGNGTGGSVNVTRAVLALLVFNDSVTVYGRIPAGQNVAAGAGYLDTLTVTVTY</sequence>
<reference evidence="3 5" key="2">
    <citation type="journal article" date="2013" name="Environ. Sci. Technol.">
        <title>The 4-tert-butylphenol-utilizing bacterium Sphingobium fuliginis OMI can degrade bisphenols via phenolic ring hydroxylation and meta-cleavage pathway.</title>
        <authorList>
            <person name="Ogata Y."/>
            <person name="Goda S."/>
            <person name="Toyama T."/>
            <person name="Sei K."/>
            <person name="Ike M."/>
        </authorList>
    </citation>
    <scope>NUCLEOTIDE SEQUENCE [LARGE SCALE GENOMIC DNA]</scope>
    <source>
        <strain evidence="3 5">OMI</strain>
    </source>
</reference>
<dbReference type="RefSeq" id="WP_025547557.1">
    <property type="nucleotide sequence ID" value="NZ_BATN01000012.1"/>
</dbReference>
<evidence type="ECO:0000256" key="1">
    <source>
        <dbReference type="SAM" id="SignalP"/>
    </source>
</evidence>